<dbReference type="RefSeq" id="WP_305110453.1">
    <property type="nucleotide sequence ID" value="NZ_JAUTIX010000002.1"/>
</dbReference>
<reference evidence="2" key="1">
    <citation type="submission" date="2023-08" db="EMBL/GenBank/DDBJ databases">
        <title>The draft genome of Tsukamurella strandjordii strain 050030.</title>
        <authorList>
            <person name="Zhao F."/>
            <person name="Feng Y."/>
            <person name="Zong Z."/>
        </authorList>
    </citation>
    <scope>NUCLEOTIDE SEQUENCE</scope>
    <source>
        <strain evidence="2">050030</strain>
    </source>
</reference>
<keyword evidence="1" id="KW-1133">Transmembrane helix</keyword>
<keyword evidence="1" id="KW-0812">Transmembrane</keyword>
<evidence type="ECO:0000313" key="2">
    <source>
        <dbReference type="EMBL" id="MDP0397195.1"/>
    </source>
</evidence>
<protein>
    <submittedName>
        <fullName evidence="2">Uncharacterized protein</fullName>
    </submittedName>
</protein>
<comment type="caution">
    <text evidence="2">The sequence shown here is derived from an EMBL/GenBank/DDBJ whole genome shotgun (WGS) entry which is preliminary data.</text>
</comment>
<dbReference type="Proteomes" id="UP001178281">
    <property type="component" value="Unassembled WGS sequence"/>
</dbReference>
<dbReference type="AlphaFoldDB" id="A0AA90N972"/>
<organism evidence="2 3">
    <name type="scientific">Tsukamurella strandjordii</name>
    <dbReference type="NCBI Taxonomy" id="147577"/>
    <lineage>
        <taxon>Bacteria</taxon>
        <taxon>Bacillati</taxon>
        <taxon>Actinomycetota</taxon>
        <taxon>Actinomycetes</taxon>
        <taxon>Mycobacteriales</taxon>
        <taxon>Tsukamurellaceae</taxon>
        <taxon>Tsukamurella</taxon>
    </lineage>
</organism>
<gene>
    <name evidence="2" type="ORF">Q7X28_04580</name>
</gene>
<name>A0AA90N972_9ACTN</name>
<evidence type="ECO:0000256" key="1">
    <source>
        <dbReference type="SAM" id="Phobius"/>
    </source>
</evidence>
<feature type="transmembrane region" description="Helical" evidence="1">
    <location>
        <begin position="45"/>
        <end position="68"/>
    </location>
</feature>
<feature type="transmembrane region" description="Helical" evidence="1">
    <location>
        <begin position="12"/>
        <end position="33"/>
    </location>
</feature>
<dbReference type="EMBL" id="JAUTIX010000002">
    <property type="protein sequence ID" value="MDP0397195.1"/>
    <property type="molecule type" value="Genomic_DNA"/>
</dbReference>
<sequence length="234" mass="25671">MGQWVEENSEVIVSLGVVVTFLIFMGVLAWRFRGDRRTTSTSNDVVCGYGIGFVLVVVALTVRLLIFGGPQSSAGLLLANFVPIMALSAFAMVFAHRRYVRLVKRNDGEVQSTRESIPQAAREYFRDGDFPSRAGSALSSEAPPTPVAATDLVSYWAFAALDSGDYVDFSRTIHYTTMVRGWQLSSPTLIEALPVLVAPFVRSGDKEWDPDVDRAFRRTALALLTTRFGSPVPA</sequence>
<evidence type="ECO:0000313" key="3">
    <source>
        <dbReference type="Proteomes" id="UP001178281"/>
    </source>
</evidence>
<proteinExistence type="predicted"/>
<keyword evidence="1" id="KW-0472">Membrane</keyword>
<feature type="transmembrane region" description="Helical" evidence="1">
    <location>
        <begin position="74"/>
        <end position="95"/>
    </location>
</feature>
<accession>A0AA90N972</accession>
<keyword evidence="3" id="KW-1185">Reference proteome</keyword>